<dbReference type="EMBL" id="WLYL01000019">
    <property type="protein sequence ID" value="MTD11258.1"/>
    <property type="molecule type" value="Genomic_DNA"/>
</dbReference>
<evidence type="ECO:0000313" key="4">
    <source>
        <dbReference type="Proteomes" id="UP000473854"/>
    </source>
</evidence>
<organism evidence="3 4">
    <name type="scientific">Acinetobacter faecalis</name>
    <dbReference type="NCBI Taxonomy" id="2665161"/>
    <lineage>
        <taxon>Bacteria</taxon>
        <taxon>Pseudomonadati</taxon>
        <taxon>Pseudomonadota</taxon>
        <taxon>Gammaproteobacteria</taxon>
        <taxon>Moraxellales</taxon>
        <taxon>Moraxellaceae</taxon>
        <taxon>Acinetobacter</taxon>
    </lineage>
</organism>
<reference evidence="2 5" key="2">
    <citation type="submission" date="2023-11" db="EMBL/GenBank/DDBJ databases">
        <title>The common occurrence of Acinetobacte faecalis in cattle feces and its emended description.</title>
        <authorList>
            <person name="Kyselkova M."/>
            <person name="Xanthopoulou K."/>
            <person name="Shestivska V."/>
            <person name="Spanelova P."/>
            <person name="Maixnerova M."/>
            <person name="Higgins P.G."/>
            <person name="Nemec A."/>
        </authorList>
    </citation>
    <scope>NUCLEOTIDE SEQUENCE [LARGE SCALE GENOMIC DNA]</scope>
    <source>
        <strain evidence="2 5">ANC 7483</strain>
    </source>
</reference>
<dbReference type="RefSeq" id="WP_154772866.1">
    <property type="nucleotide sequence ID" value="NZ_JAXHPD010000005.1"/>
</dbReference>
<comment type="caution">
    <text evidence="3">The sequence shown here is derived from an EMBL/GenBank/DDBJ whole genome shotgun (WGS) entry which is preliminary data.</text>
</comment>
<dbReference type="Proteomes" id="UP000473854">
    <property type="component" value="Unassembled WGS sequence"/>
</dbReference>
<protein>
    <submittedName>
        <fullName evidence="3">Uncharacterized protein</fullName>
    </submittedName>
</protein>
<feature type="signal peptide" evidence="1">
    <location>
        <begin position="1"/>
        <end position="21"/>
    </location>
</feature>
<evidence type="ECO:0000313" key="2">
    <source>
        <dbReference type="EMBL" id="MDY6487153.1"/>
    </source>
</evidence>
<reference evidence="3 4" key="1">
    <citation type="submission" date="2019-11" db="EMBL/GenBank/DDBJ databases">
        <authorList>
            <person name="An D."/>
        </authorList>
    </citation>
    <scope>NUCLEOTIDE SEQUENCE [LARGE SCALE GENOMIC DNA]</scope>
    <source>
        <strain evidence="3 4">YIM 103518</strain>
    </source>
</reference>
<gene>
    <name evidence="3" type="ORF">GIX10_07425</name>
    <name evidence="2" type="ORF">SKM51_08085</name>
</gene>
<dbReference type="AlphaFoldDB" id="A0A6L6GFF9"/>
<evidence type="ECO:0000313" key="3">
    <source>
        <dbReference type="EMBL" id="MTD11258.1"/>
    </source>
</evidence>
<dbReference type="Proteomes" id="UP001278995">
    <property type="component" value="Unassembled WGS sequence"/>
</dbReference>
<name>A0A6L6GFF9_9GAMM</name>
<feature type="chain" id="PRO_5026860887" evidence="1">
    <location>
        <begin position="22"/>
        <end position="99"/>
    </location>
</feature>
<proteinExistence type="predicted"/>
<keyword evidence="1" id="KW-0732">Signal</keyword>
<evidence type="ECO:0000313" key="5">
    <source>
        <dbReference type="Proteomes" id="UP001278995"/>
    </source>
</evidence>
<accession>A0A6L6GFF9</accession>
<evidence type="ECO:0000256" key="1">
    <source>
        <dbReference type="SAM" id="SignalP"/>
    </source>
</evidence>
<sequence>MKIVLKTFVIAALAIPTLSFANTAKSTSQAQVVDGKVTVASPRTGIRYTIDNPHQRPVSIQTEAIAAATSATVNRIVASNPALSEESQQAAKKALLAAQ</sequence>
<dbReference type="EMBL" id="JAXHPL010000039">
    <property type="protein sequence ID" value="MDY6487153.1"/>
    <property type="molecule type" value="Genomic_DNA"/>
</dbReference>